<keyword evidence="5" id="KW-0732">Signal</keyword>
<comment type="similarity">
    <text evidence="2">Belongs to the peptidase C13 family.</text>
</comment>
<feature type="active site" description="Nucleophile" evidence="11">
    <location>
        <position position="679"/>
    </location>
</feature>
<dbReference type="PIRSF" id="PIRSF019663">
    <property type="entry name" value="Legumain"/>
    <property type="match status" value="1"/>
</dbReference>
<evidence type="ECO:0000256" key="1">
    <source>
        <dbReference type="ARBA" id="ARBA00000810"/>
    </source>
</evidence>
<dbReference type="PANTHER" id="PTHR12000:SF42">
    <property type="entry name" value="LEGUMAIN"/>
    <property type="match status" value="1"/>
</dbReference>
<dbReference type="InterPro" id="IPR003131">
    <property type="entry name" value="T1-type_BTB"/>
</dbReference>
<dbReference type="SUPFAM" id="SSF63829">
    <property type="entry name" value="Calcium-dependent phosphotriesterase"/>
    <property type="match status" value="1"/>
</dbReference>
<dbReference type="EC" id="3.4.22.34" evidence="3"/>
<keyword evidence="6" id="KW-0677">Repeat</keyword>
<feature type="active site" evidence="11">
    <location>
        <position position="638"/>
    </location>
</feature>
<dbReference type="PIRSF" id="PIRSF500139">
    <property type="entry name" value="AE"/>
    <property type="match status" value="1"/>
</dbReference>
<dbReference type="GO" id="GO:0051260">
    <property type="term" value="P:protein homooligomerization"/>
    <property type="evidence" value="ECO:0007669"/>
    <property type="project" value="InterPro"/>
</dbReference>
<dbReference type="InterPro" id="IPR001258">
    <property type="entry name" value="NHL_repeat"/>
</dbReference>
<evidence type="ECO:0000256" key="9">
    <source>
        <dbReference type="ARBA" id="ARBA00055993"/>
    </source>
</evidence>
<dbReference type="PANTHER" id="PTHR12000">
    <property type="entry name" value="HEMOGLOBINASE FAMILY MEMBER"/>
    <property type="match status" value="1"/>
</dbReference>
<dbReference type="Proteomes" id="UP000663828">
    <property type="component" value="Unassembled WGS sequence"/>
</dbReference>
<evidence type="ECO:0000256" key="7">
    <source>
        <dbReference type="ARBA" id="ARBA00022801"/>
    </source>
</evidence>
<dbReference type="EMBL" id="CAJNOR010003256">
    <property type="protein sequence ID" value="CAF1394725.1"/>
    <property type="molecule type" value="Genomic_DNA"/>
</dbReference>
<evidence type="ECO:0000256" key="6">
    <source>
        <dbReference type="ARBA" id="ARBA00022737"/>
    </source>
</evidence>
<dbReference type="Pfam" id="PF01650">
    <property type="entry name" value="Peptidase_C13"/>
    <property type="match status" value="1"/>
</dbReference>
<dbReference type="InterPro" id="IPR011333">
    <property type="entry name" value="SKP1/BTB/POZ_sf"/>
</dbReference>
<dbReference type="CDD" id="cd21115">
    <property type="entry name" value="legumain_C"/>
    <property type="match status" value="1"/>
</dbReference>
<feature type="domain" description="Legumain prodomain" evidence="14">
    <location>
        <begin position="827"/>
        <end position="923"/>
    </location>
</feature>
<evidence type="ECO:0000256" key="12">
    <source>
        <dbReference type="PROSITE-ProRule" id="PRU00504"/>
    </source>
</evidence>
<keyword evidence="7" id="KW-0378">Hydrolase</keyword>
<dbReference type="CDD" id="cd05819">
    <property type="entry name" value="NHL"/>
    <property type="match status" value="1"/>
</dbReference>
<comment type="function">
    <text evidence="9">This protease is used by the parasite for degradation of the host globin.</text>
</comment>
<evidence type="ECO:0000256" key="8">
    <source>
        <dbReference type="ARBA" id="ARBA00022807"/>
    </source>
</evidence>
<dbReference type="FunFam" id="3.40.50.1460:FF:000006">
    <property type="entry name" value="Legumain"/>
    <property type="match status" value="1"/>
</dbReference>
<evidence type="ECO:0000259" key="13">
    <source>
        <dbReference type="Pfam" id="PF02214"/>
    </source>
</evidence>
<dbReference type="AlphaFoldDB" id="A0A815KER1"/>
<feature type="domain" description="Potassium channel tetramerisation-type BTB" evidence="13">
    <location>
        <begin position="32"/>
        <end position="93"/>
    </location>
</feature>
<dbReference type="InterPro" id="IPR046427">
    <property type="entry name" value="Legumain_prodom_sf"/>
</dbReference>
<accession>A0A815KER1</accession>
<evidence type="ECO:0000256" key="10">
    <source>
        <dbReference type="ARBA" id="ARBA00069042"/>
    </source>
</evidence>
<dbReference type="Gene3D" id="2.120.10.30">
    <property type="entry name" value="TolB, C-terminal domain"/>
    <property type="match status" value="1"/>
</dbReference>
<dbReference type="GO" id="GO:0004197">
    <property type="term" value="F:cysteine-type endopeptidase activity"/>
    <property type="evidence" value="ECO:0007669"/>
    <property type="project" value="UniProtKB-EC"/>
</dbReference>
<keyword evidence="4" id="KW-0645">Protease</keyword>
<dbReference type="PRINTS" id="PR00776">
    <property type="entry name" value="HEMOGLOBNASE"/>
</dbReference>
<comment type="caution">
    <text evidence="15">The sequence shown here is derived from an EMBL/GenBank/DDBJ whole genome shotgun (WGS) entry which is preliminary data.</text>
</comment>
<dbReference type="GO" id="GO:0051603">
    <property type="term" value="P:proteolysis involved in protein catabolic process"/>
    <property type="evidence" value="ECO:0007669"/>
    <property type="project" value="InterPro"/>
</dbReference>
<dbReference type="SUPFAM" id="SSF54695">
    <property type="entry name" value="POZ domain"/>
    <property type="match status" value="2"/>
</dbReference>
<reference evidence="15" key="1">
    <citation type="submission" date="2021-02" db="EMBL/GenBank/DDBJ databases">
        <authorList>
            <person name="Nowell W R."/>
        </authorList>
    </citation>
    <scope>NUCLEOTIDE SEQUENCE</scope>
</reference>
<comment type="catalytic activity">
    <reaction evidence="1">
        <text>Hydrolysis of proteins and small molecule substrates at -Asn-|-Xaa- bonds.</text>
        <dbReference type="EC" id="3.4.22.34"/>
    </reaction>
</comment>
<evidence type="ECO:0000256" key="2">
    <source>
        <dbReference type="ARBA" id="ARBA00009941"/>
    </source>
</evidence>
<keyword evidence="16" id="KW-1185">Reference proteome</keyword>
<dbReference type="Pfam" id="PF02214">
    <property type="entry name" value="BTB_2"/>
    <property type="match status" value="1"/>
</dbReference>
<dbReference type="Pfam" id="PF01436">
    <property type="entry name" value="NHL"/>
    <property type="match status" value="1"/>
</dbReference>
<dbReference type="Gene3D" id="3.30.710.10">
    <property type="entry name" value="Potassium Channel Kv1.1, Chain A"/>
    <property type="match status" value="2"/>
</dbReference>
<name>A0A815KER1_ADIRI</name>
<organism evidence="15 16">
    <name type="scientific">Adineta ricciae</name>
    <name type="common">Rotifer</name>
    <dbReference type="NCBI Taxonomy" id="249248"/>
    <lineage>
        <taxon>Eukaryota</taxon>
        <taxon>Metazoa</taxon>
        <taxon>Spiralia</taxon>
        <taxon>Gnathifera</taxon>
        <taxon>Rotifera</taxon>
        <taxon>Eurotatoria</taxon>
        <taxon>Bdelloidea</taxon>
        <taxon>Adinetida</taxon>
        <taxon>Adinetidae</taxon>
        <taxon>Adineta</taxon>
    </lineage>
</organism>
<evidence type="ECO:0000313" key="16">
    <source>
        <dbReference type="Proteomes" id="UP000663828"/>
    </source>
</evidence>
<dbReference type="InterPro" id="IPR001096">
    <property type="entry name" value="Peptidase_C13"/>
</dbReference>
<dbReference type="Pfam" id="PF20985">
    <property type="entry name" value="Legum_prodom"/>
    <property type="match status" value="1"/>
</dbReference>
<gene>
    <name evidence="15" type="ORF">XAT740_LOCUS33804</name>
</gene>
<sequence length="931" mass="105523">MVFDESTKVSLLDKKAAPDVRLHQSLQSHDIISLNVGGEIILTTRRTLTRIPQSTLAIMFKDTWESQLSKDRNGNIFLDCNPTLFRHLLDQLQLSDTKQLYPPLESSQVEPFRRMLRKLGLLQFIVLLEKNVVRINIGGQTFTHHRSTFTQMPNATVHLNSSSSHARENDVFIDSDPKLLEHLVEQLRELPMKNTSYLKTPSSKQTNSFKKILNDLRVNQRTHSLFNINYNTTWAQNGSTIAGGIGKGEGLSQLNWPESVCVDDDEQTIYISDSDNHRIIEWKFDAYRGRIVAGGNGQGNRVDQLDYPTDVTVNKQNDSLVICDCRNRRVVQWHRQDNTNGHTIIFDIDCFGLVMDNNDDLYVSDLMKNEVRRWKIGDTKGVLVAGGNGEGNQLNQLYLPTAIFLDQNQSIYISDEKNHRVVKWIKDAKEGVVVAGGNDQGENSTQLSYPRGVIVDHFDNVYVADSRNNRVMRWSKGATEGSLILGGNGQGKQSNQFHYPKGLAFDRQVLCTKLANAANWALLVAGSNGWYNYRHQADVCHAYQILHNRGIPDSNIVVMMYDDIAQNPANPTKGIIINHPHGHDVYHGVPKDYTGATVTPENFVNILLGNKTAMHGIGSGKVIESGPDDNVFVYFTDHGATGLVAFPSSFLYATDLNATITTMYTGKKYKQMVIYIEACESGSMLENILPNNINIYATTASNAEESSYACYLDNKLSTYLGDCYSVAWMENSDEKKSAKETLYDQYEITKRKTHESHVMQYGDLNLGRTHDVNEFQGNTTRSSEKRLFYSNKRNQNAVPMEDVRISILSHRLAASMENSNERKVLEKELTQTINDKHVIQSRLEQIISFSLSSMGNIQFFTTITQNRMKLTQFKCYKSVTQYIHKQCFDLQNEFVLHKLWTIANLCEISNNESAIKHAIDQACPERLHFDY</sequence>
<protein>
    <recommendedName>
        <fullName evidence="10">Hemoglobinase</fullName>
        <ecNumber evidence="3">3.4.22.34</ecNumber>
    </recommendedName>
</protein>
<dbReference type="CDD" id="cd18316">
    <property type="entry name" value="BTB_POZ_KCTD-like"/>
    <property type="match status" value="1"/>
</dbReference>
<evidence type="ECO:0000256" key="5">
    <source>
        <dbReference type="ARBA" id="ARBA00022729"/>
    </source>
</evidence>
<evidence type="ECO:0000313" key="15">
    <source>
        <dbReference type="EMBL" id="CAF1394725.1"/>
    </source>
</evidence>
<feature type="repeat" description="NHL" evidence="12">
    <location>
        <begin position="247"/>
        <end position="287"/>
    </location>
</feature>
<keyword evidence="8" id="KW-0788">Thiol protease</keyword>
<dbReference type="GO" id="GO:0005773">
    <property type="term" value="C:vacuole"/>
    <property type="evidence" value="ECO:0007669"/>
    <property type="project" value="GOC"/>
</dbReference>
<dbReference type="InterPro" id="IPR043577">
    <property type="entry name" value="AE"/>
</dbReference>
<evidence type="ECO:0000256" key="4">
    <source>
        <dbReference type="ARBA" id="ARBA00022670"/>
    </source>
</evidence>
<dbReference type="InterPro" id="IPR048501">
    <property type="entry name" value="Legum_prodom"/>
</dbReference>
<dbReference type="Gene3D" id="3.40.50.1460">
    <property type="match status" value="1"/>
</dbReference>
<dbReference type="PROSITE" id="PS51125">
    <property type="entry name" value="NHL"/>
    <property type="match status" value="1"/>
</dbReference>
<evidence type="ECO:0000259" key="14">
    <source>
        <dbReference type="Pfam" id="PF20985"/>
    </source>
</evidence>
<dbReference type="Gene3D" id="1.10.132.130">
    <property type="match status" value="1"/>
</dbReference>
<dbReference type="InterPro" id="IPR011042">
    <property type="entry name" value="6-blade_b-propeller_TolB-like"/>
</dbReference>
<dbReference type="GO" id="GO:0006624">
    <property type="term" value="P:vacuolar protein processing"/>
    <property type="evidence" value="ECO:0007669"/>
    <property type="project" value="TreeGrafter"/>
</dbReference>
<evidence type="ECO:0000256" key="11">
    <source>
        <dbReference type="PIRSR" id="PIRSR019663-1"/>
    </source>
</evidence>
<proteinExistence type="inferred from homology"/>
<evidence type="ECO:0000256" key="3">
    <source>
        <dbReference type="ARBA" id="ARBA00012628"/>
    </source>
</evidence>